<dbReference type="RefSeq" id="WP_209704289.1">
    <property type="nucleotide sequence ID" value="NZ_JAFIDA010000001.1"/>
</dbReference>
<dbReference type="EMBL" id="JAFIDA010000001">
    <property type="protein sequence ID" value="MBP1325231.1"/>
    <property type="molecule type" value="Genomic_DNA"/>
</dbReference>
<feature type="domain" description="Glucose-6-phosphate dehydrogenase assembly protein OpcA C-terminal" evidence="2">
    <location>
        <begin position="163"/>
        <end position="296"/>
    </location>
</feature>
<sequence>MIEQLPNTNVSKIANRLVSMRLEGGVSALGRVLTLVIAAPDSIDEAVVEAANHASSEHPMRVIVLVARPDEPTPRLDAEIRVGADAGASDVIVLRAYGEVCSGLESLVNGLLLPDAPVVVWWPGKAPERPGAHPLGRIAQRRITDSAAVQADAFTERVLAYTPGDTDLAWTRLTRWREYLAAILDQPGFGPVLEAEVVGGPESPSTRILAAWLELSLEVPTSCRLERDDSPLGGVRSVTLRSASGEAQLERVAPDRAILRQPGQPEHEIVLPRRTLRECLAEELRILDEDEMYGRVVAQLESHTRTEQPA</sequence>
<reference evidence="3" key="1">
    <citation type="submission" date="2021-02" db="EMBL/GenBank/DDBJ databases">
        <title>Sequencing the genomes of 1000 actinobacteria strains.</title>
        <authorList>
            <person name="Klenk H.-P."/>
        </authorList>
    </citation>
    <scope>NUCLEOTIDE SEQUENCE</scope>
    <source>
        <strain evidence="3">DSM 22850</strain>
    </source>
</reference>
<comment type="caution">
    <text evidence="3">The sequence shown here is derived from an EMBL/GenBank/DDBJ whole genome shotgun (WGS) entry which is preliminary data.</text>
</comment>
<accession>A0A940T4R4</accession>
<evidence type="ECO:0000259" key="1">
    <source>
        <dbReference type="Pfam" id="PF10128"/>
    </source>
</evidence>
<proteinExistence type="predicted"/>
<dbReference type="Pfam" id="PF10128">
    <property type="entry name" value="OpcA_G6PD_assem"/>
    <property type="match status" value="1"/>
</dbReference>
<dbReference type="AlphaFoldDB" id="A0A940T4R4"/>
<dbReference type="InterPro" id="IPR046801">
    <property type="entry name" value="OpcA_G6PD_N"/>
</dbReference>
<protein>
    <submittedName>
        <fullName evidence="3">Glucose-6-phosphate dehydrogenase assembly protein OpcA</fullName>
    </submittedName>
</protein>
<evidence type="ECO:0000313" key="4">
    <source>
        <dbReference type="Proteomes" id="UP000675163"/>
    </source>
</evidence>
<dbReference type="InterPro" id="IPR046802">
    <property type="entry name" value="OpcA_G6PD_C"/>
</dbReference>
<evidence type="ECO:0000313" key="3">
    <source>
        <dbReference type="EMBL" id="MBP1325231.1"/>
    </source>
</evidence>
<gene>
    <name evidence="3" type="ORF">JOF28_000463</name>
</gene>
<feature type="domain" description="Glucose-6-phosphate dehydrogenase assembly protein OpcA N-terminal" evidence="1">
    <location>
        <begin position="51"/>
        <end position="152"/>
    </location>
</feature>
<dbReference type="PANTHER" id="PTHR38658:SF1">
    <property type="entry name" value="OXPP CYCLE PROTEIN OPCA-RELATED"/>
    <property type="match status" value="1"/>
</dbReference>
<name>A0A940T4R4_9MICO</name>
<dbReference type="PANTHER" id="PTHR38658">
    <property type="entry name" value="OXPP CYCLE PROTEIN OPCA-RELATED"/>
    <property type="match status" value="1"/>
</dbReference>
<dbReference type="Pfam" id="PF20171">
    <property type="entry name" value="OpcA_G6PD_C"/>
    <property type="match status" value="1"/>
</dbReference>
<dbReference type="InterPro" id="IPR004555">
    <property type="entry name" value="G6PDH_assembly_OpcA"/>
</dbReference>
<keyword evidence="4" id="KW-1185">Reference proteome</keyword>
<organism evidence="3 4">
    <name type="scientific">Leucobacter exalbidus</name>
    <dbReference type="NCBI Taxonomy" id="662960"/>
    <lineage>
        <taxon>Bacteria</taxon>
        <taxon>Bacillati</taxon>
        <taxon>Actinomycetota</taxon>
        <taxon>Actinomycetes</taxon>
        <taxon>Micrococcales</taxon>
        <taxon>Microbacteriaceae</taxon>
        <taxon>Leucobacter</taxon>
    </lineage>
</organism>
<evidence type="ECO:0000259" key="2">
    <source>
        <dbReference type="Pfam" id="PF20171"/>
    </source>
</evidence>
<dbReference type="Proteomes" id="UP000675163">
    <property type="component" value="Unassembled WGS sequence"/>
</dbReference>